<sequence length="131" mass="14466">MAEKEPRFYACAECGVVVEEIRGSKAENCYSCGGAELQKLTPNLSDGAQEKHLPAIERSGDMVTVKVGSVFHPMSEEHSIQWIYLQTEKGCQRADLRPGEEPTAVFALAPGDRPLAAYAYCNLHGFWKAEF</sequence>
<feature type="domain" description="Desulfoferrodoxin ferrous iron-binding" evidence="6">
    <location>
        <begin position="46"/>
        <end position="129"/>
    </location>
</feature>
<evidence type="ECO:0000256" key="1">
    <source>
        <dbReference type="ARBA" id="ARBA00005941"/>
    </source>
</evidence>
<dbReference type="NCBIfam" id="TIGR00332">
    <property type="entry name" value="neela_ferrous"/>
    <property type="match status" value="1"/>
</dbReference>
<dbReference type="GO" id="GO:0016491">
    <property type="term" value="F:oxidoreductase activity"/>
    <property type="evidence" value="ECO:0007669"/>
    <property type="project" value="InterPro"/>
</dbReference>
<dbReference type="EMBL" id="JACONZ010000002">
    <property type="protein sequence ID" value="MBC5581041.1"/>
    <property type="molecule type" value="Genomic_DNA"/>
</dbReference>
<dbReference type="Pfam" id="PF01880">
    <property type="entry name" value="Desulfoferrodox"/>
    <property type="match status" value="1"/>
</dbReference>
<keyword evidence="3" id="KW-0479">Metal-binding</keyword>
<evidence type="ECO:0000256" key="2">
    <source>
        <dbReference type="ARBA" id="ARBA00022448"/>
    </source>
</evidence>
<dbReference type="Proteomes" id="UP000659630">
    <property type="component" value="Unassembled WGS sequence"/>
</dbReference>
<dbReference type="RefSeq" id="WP_186887415.1">
    <property type="nucleotide sequence ID" value="NZ_JACONZ010000002.1"/>
</dbReference>
<dbReference type="PANTHER" id="PTHR36541:SF1">
    <property type="entry name" value="SUPEROXIDE REDUCTASE-RELATED"/>
    <property type="match status" value="1"/>
</dbReference>
<protein>
    <submittedName>
        <fullName evidence="7">Desulfoferrodoxin</fullName>
    </submittedName>
</protein>
<dbReference type="GO" id="GO:0005506">
    <property type="term" value="F:iron ion binding"/>
    <property type="evidence" value="ECO:0007669"/>
    <property type="project" value="InterPro"/>
</dbReference>
<evidence type="ECO:0000313" key="7">
    <source>
        <dbReference type="EMBL" id="MBC5581041.1"/>
    </source>
</evidence>
<evidence type="ECO:0000256" key="5">
    <source>
        <dbReference type="ARBA" id="ARBA00023004"/>
    </source>
</evidence>
<dbReference type="InterPro" id="IPR051233">
    <property type="entry name" value="Desulfoferrodoxin_SOR"/>
</dbReference>
<evidence type="ECO:0000256" key="4">
    <source>
        <dbReference type="ARBA" id="ARBA00022982"/>
    </source>
</evidence>
<evidence type="ECO:0000313" key="8">
    <source>
        <dbReference type="Proteomes" id="UP000659630"/>
    </source>
</evidence>
<comment type="caution">
    <text evidence="7">The sequence shown here is derived from an EMBL/GenBank/DDBJ whole genome shotgun (WGS) entry which is preliminary data.</text>
</comment>
<gene>
    <name evidence="7" type="ORF">H8S23_05945</name>
</gene>
<keyword evidence="5" id="KW-0408">Iron</keyword>
<accession>A0A923I678</accession>
<organism evidence="7 8">
    <name type="scientific">Anaerofilum hominis</name>
    <dbReference type="NCBI Taxonomy" id="2763016"/>
    <lineage>
        <taxon>Bacteria</taxon>
        <taxon>Bacillati</taxon>
        <taxon>Bacillota</taxon>
        <taxon>Clostridia</taxon>
        <taxon>Eubacteriales</taxon>
        <taxon>Oscillospiraceae</taxon>
        <taxon>Anaerofilum</taxon>
    </lineage>
</organism>
<dbReference type="SUPFAM" id="SSF49367">
    <property type="entry name" value="Superoxide reductase-like"/>
    <property type="match status" value="1"/>
</dbReference>
<dbReference type="InterPro" id="IPR002742">
    <property type="entry name" value="Desulfoferrodoxin_Fe-bd_dom"/>
</dbReference>
<evidence type="ECO:0000256" key="3">
    <source>
        <dbReference type="ARBA" id="ARBA00022723"/>
    </source>
</evidence>
<proteinExistence type="inferred from homology"/>
<name>A0A923I678_9FIRM</name>
<dbReference type="InterPro" id="IPR036073">
    <property type="entry name" value="Desulfoferrodoxin_Fe-bd_dom_sf"/>
</dbReference>
<keyword evidence="8" id="KW-1185">Reference proteome</keyword>
<evidence type="ECO:0000259" key="6">
    <source>
        <dbReference type="Pfam" id="PF01880"/>
    </source>
</evidence>
<dbReference type="Gene3D" id="2.60.40.730">
    <property type="entry name" value="SOR catalytic domain"/>
    <property type="match status" value="1"/>
</dbReference>
<reference evidence="7" key="1">
    <citation type="submission" date="2020-08" db="EMBL/GenBank/DDBJ databases">
        <title>Genome public.</title>
        <authorList>
            <person name="Liu C."/>
            <person name="Sun Q."/>
        </authorList>
    </citation>
    <scope>NUCLEOTIDE SEQUENCE</scope>
    <source>
        <strain evidence="7">BX8</strain>
    </source>
</reference>
<dbReference type="AlphaFoldDB" id="A0A923I678"/>
<keyword evidence="2" id="KW-0813">Transport</keyword>
<dbReference type="PANTHER" id="PTHR36541">
    <property type="entry name" value="SUPEROXIDE REDUCTASE-RELATED"/>
    <property type="match status" value="1"/>
</dbReference>
<comment type="similarity">
    <text evidence="1">Belongs to the desulfoferrodoxin family.</text>
</comment>
<keyword evidence="4" id="KW-0249">Electron transport</keyword>